<comment type="caution">
    <text evidence="2">The sequence shown here is derived from an EMBL/GenBank/DDBJ whole genome shotgun (WGS) entry which is preliminary data.</text>
</comment>
<keyword evidence="3" id="KW-1185">Reference proteome</keyword>
<organism evidence="2 3">
    <name type="scientific">Saguinus oedipus</name>
    <name type="common">Cotton-top tamarin</name>
    <name type="synonym">Oedipomidas oedipus</name>
    <dbReference type="NCBI Taxonomy" id="9490"/>
    <lineage>
        <taxon>Eukaryota</taxon>
        <taxon>Metazoa</taxon>
        <taxon>Chordata</taxon>
        <taxon>Craniata</taxon>
        <taxon>Vertebrata</taxon>
        <taxon>Euteleostomi</taxon>
        <taxon>Mammalia</taxon>
        <taxon>Eutheria</taxon>
        <taxon>Euarchontoglires</taxon>
        <taxon>Primates</taxon>
        <taxon>Haplorrhini</taxon>
        <taxon>Platyrrhini</taxon>
        <taxon>Cebidae</taxon>
        <taxon>Callitrichinae</taxon>
        <taxon>Saguinus</taxon>
    </lineage>
</organism>
<accession>A0ABQ9VRN8</accession>
<protein>
    <submittedName>
        <fullName evidence="2">Uncharacterized protein</fullName>
    </submittedName>
</protein>
<sequence>MQELDTEKGCLPQNMLPPPNAVAGVRKGDHLDALLGCCGTHPSGNHECPVPRASLTTDRNTQKPVIPSSYSDRETQLYDKGVKGGTYPRRYHVSVHHKDYSDGECSFTCPLLTASRKDELP</sequence>
<dbReference type="Proteomes" id="UP001266305">
    <property type="component" value="Unassembled WGS sequence"/>
</dbReference>
<proteinExistence type="predicted"/>
<dbReference type="EMBL" id="JASSZA010000005">
    <property type="protein sequence ID" value="KAK2110887.1"/>
    <property type="molecule type" value="Genomic_DNA"/>
</dbReference>
<feature type="region of interest" description="Disordered" evidence="1">
    <location>
        <begin position="49"/>
        <end position="79"/>
    </location>
</feature>
<name>A0ABQ9VRN8_SAGOE</name>
<feature type="compositionally biased region" description="Polar residues" evidence="1">
    <location>
        <begin position="54"/>
        <end position="63"/>
    </location>
</feature>
<gene>
    <name evidence="2" type="ORF">P7K49_010633</name>
</gene>
<reference evidence="2 3" key="1">
    <citation type="submission" date="2023-05" db="EMBL/GenBank/DDBJ databases">
        <title>B98-5 Cell Line De Novo Hybrid Assembly: An Optical Mapping Approach.</title>
        <authorList>
            <person name="Kananen K."/>
            <person name="Auerbach J.A."/>
            <person name="Kautto E."/>
            <person name="Blachly J.S."/>
        </authorList>
    </citation>
    <scope>NUCLEOTIDE SEQUENCE [LARGE SCALE GENOMIC DNA]</scope>
    <source>
        <strain evidence="2">B95-8</strain>
        <tissue evidence="2">Cell line</tissue>
    </source>
</reference>
<evidence type="ECO:0000313" key="2">
    <source>
        <dbReference type="EMBL" id="KAK2110887.1"/>
    </source>
</evidence>
<evidence type="ECO:0000313" key="3">
    <source>
        <dbReference type="Proteomes" id="UP001266305"/>
    </source>
</evidence>
<evidence type="ECO:0000256" key="1">
    <source>
        <dbReference type="SAM" id="MobiDB-lite"/>
    </source>
</evidence>